<evidence type="ECO:0000256" key="10">
    <source>
        <dbReference type="ARBA" id="ARBA00022989"/>
    </source>
</evidence>
<feature type="transmembrane region" description="Helical" evidence="16 17">
    <location>
        <begin position="13"/>
        <end position="32"/>
    </location>
</feature>
<keyword evidence="12 16" id="KW-0406">Ion transport</keyword>
<evidence type="ECO:0000256" key="6">
    <source>
        <dbReference type="ARBA" id="ARBA00022448"/>
    </source>
</evidence>
<reference evidence="18 19" key="1">
    <citation type="submission" date="2023-01" db="EMBL/GenBank/DDBJ databases">
        <title>Pseudomonas SA3-5T sp. nov., isolated from tidal flat sediment.</title>
        <authorList>
            <person name="Kim H.S."/>
            <person name="Kim J.-S."/>
            <person name="Suh M.K."/>
            <person name="Eom M.K."/>
            <person name="Lee J.-S."/>
        </authorList>
    </citation>
    <scope>NUCLEOTIDE SEQUENCE [LARGE SCALE GENOMIC DNA]</scope>
    <source>
        <strain evidence="18 19">SA3-5</strain>
    </source>
</reference>
<evidence type="ECO:0000256" key="5">
    <source>
        <dbReference type="ARBA" id="ARBA00011869"/>
    </source>
</evidence>
<evidence type="ECO:0000256" key="8">
    <source>
        <dbReference type="ARBA" id="ARBA00022692"/>
    </source>
</evidence>
<accession>A0ABT4XCU5</accession>
<comment type="cofactor">
    <cofactor evidence="1 16 17">
        <name>Na(+)</name>
        <dbReference type="ChEBI" id="CHEBI:29101"/>
    </cofactor>
</comment>
<evidence type="ECO:0000256" key="9">
    <source>
        <dbReference type="ARBA" id="ARBA00022967"/>
    </source>
</evidence>
<dbReference type="InterPro" id="IPR023424">
    <property type="entry name" value="OadG"/>
</dbReference>
<evidence type="ECO:0000256" key="7">
    <source>
        <dbReference type="ARBA" id="ARBA00022475"/>
    </source>
</evidence>
<keyword evidence="10 16" id="KW-1133">Transmembrane helix</keyword>
<comment type="subunit">
    <text evidence="5 16">Heterotrimer of an alpha, a beta and a gamma subunit.</text>
</comment>
<keyword evidence="14 16" id="KW-0739">Sodium transport</keyword>
<proteinExistence type="inferred from homology"/>
<dbReference type="Proteomes" id="UP001212042">
    <property type="component" value="Unassembled WGS sequence"/>
</dbReference>
<comment type="subcellular location">
    <subcellularLocation>
        <location evidence="3 16 17">Cell membrane</location>
        <topology evidence="3 16 17">Single-pass membrane protein</topology>
    </subcellularLocation>
</comment>
<dbReference type="RefSeq" id="WP_271346911.1">
    <property type="nucleotide sequence ID" value="NZ_JAQJZJ010000002.1"/>
</dbReference>
<evidence type="ECO:0000256" key="4">
    <source>
        <dbReference type="ARBA" id="ARBA00005844"/>
    </source>
</evidence>
<comment type="function">
    <text evidence="2 16 17">Catalyzes the decarboxylation of oxaloacetate coupled to Na(+) translocation.</text>
</comment>
<keyword evidence="13 16" id="KW-0472">Membrane</keyword>
<evidence type="ECO:0000256" key="16">
    <source>
        <dbReference type="HAMAP-Rule" id="MF_00404"/>
    </source>
</evidence>
<evidence type="ECO:0000256" key="3">
    <source>
        <dbReference type="ARBA" id="ARBA00004162"/>
    </source>
</evidence>
<evidence type="ECO:0000256" key="13">
    <source>
        <dbReference type="ARBA" id="ARBA00023136"/>
    </source>
</evidence>
<keyword evidence="19" id="KW-1185">Reference proteome</keyword>
<evidence type="ECO:0000256" key="15">
    <source>
        <dbReference type="ARBA" id="ARBA00048176"/>
    </source>
</evidence>
<evidence type="ECO:0000256" key="1">
    <source>
        <dbReference type="ARBA" id="ARBA00001959"/>
    </source>
</evidence>
<evidence type="ECO:0000256" key="14">
    <source>
        <dbReference type="ARBA" id="ARBA00023201"/>
    </source>
</evidence>
<evidence type="ECO:0000256" key="17">
    <source>
        <dbReference type="RuleBase" id="RU004278"/>
    </source>
</evidence>
<keyword evidence="11 16" id="KW-0915">Sodium</keyword>
<gene>
    <name evidence="16" type="primary">oadG</name>
    <name evidence="18" type="ORF">PH586_06325</name>
</gene>
<evidence type="ECO:0000256" key="2">
    <source>
        <dbReference type="ARBA" id="ARBA00003002"/>
    </source>
</evidence>
<keyword evidence="6 16" id="KW-0813">Transport</keyword>
<comment type="caution">
    <text evidence="18">The sequence shown here is derived from an EMBL/GenBank/DDBJ whole genome shotgun (WGS) entry which is preliminary data.</text>
</comment>
<dbReference type="HAMAP" id="MF_00404">
    <property type="entry name" value="OadG"/>
    <property type="match status" value="1"/>
</dbReference>
<dbReference type="Pfam" id="PF04277">
    <property type="entry name" value="OAD_gamma"/>
    <property type="match status" value="1"/>
</dbReference>
<evidence type="ECO:0000313" key="18">
    <source>
        <dbReference type="EMBL" id="MDA7086002.1"/>
    </source>
</evidence>
<comment type="similarity">
    <text evidence="4 16 17">Belongs to the OadG family.</text>
</comment>
<name>A0ABT4XCU5_9PSED</name>
<protein>
    <recommendedName>
        <fullName evidence="16">Probable oxaloacetate decarboxylase gamma chain</fullName>
        <ecNumber evidence="16">7.2.4.2</ecNumber>
    </recommendedName>
</protein>
<comment type="catalytic activity">
    <reaction evidence="15 16 17">
        <text>oxaloacetate + 2 Na(+)(in) + H(+) = pyruvate + 2 Na(+)(out) + CO2</text>
        <dbReference type="Rhea" id="RHEA:57724"/>
        <dbReference type="ChEBI" id="CHEBI:15361"/>
        <dbReference type="ChEBI" id="CHEBI:15378"/>
        <dbReference type="ChEBI" id="CHEBI:16452"/>
        <dbReference type="ChEBI" id="CHEBI:16526"/>
        <dbReference type="ChEBI" id="CHEBI:29101"/>
        <dbReference type="EC" id="7.2.4.2"/>
    </reaction>
</comment>
<keyword evidence="8 16" id="KW-0812">Transmembrane</keyword>
<dbReference type="InterPro" id="IPR005899">
    <property type="entry name" value="Na_pump_deCOase"/>
</dbReference>
<keyword evidence="7 16" id="KW-1003">Cell membrane</keyword>
<organism evidence="18 19">
    <name type="scientific">Pseudomonas aestuarii</name>
    <dbReference type="NCBI Taxonomy" id="3018340"/>
    <lineage>
        <taxon>Bacteria</taxon>
        <taxon>Pseudomonadati</taxon>
        <taxon>Pseudomonadota</taxon>
        <taxon>Gammaproteobacteria</taxon>
        <taxon>Pseudomonadales</taxon>
        <taxon>Pseudomonadaceae</taxon>
        <taxon>Pseudomonas</taxon>
    </lineage>
</organism>
<evidence type="ECO:0000256" key="11">
    <source>
        <dbReference type="ARBA" id="ARBA00023053"/>
    </source>
</evidence>
<keyword evidence="9 16" id="KW-1278">Translocase</keyword>
<evidence type="ECO:0000256" key="12">
    <source>
        <dbReference type="ARBA" id="ARBA00023065"/>
    </source>
</evidence>
<dbReference type="EMBL" id="JAQJZJ010000002">
    <property type="protein sequence ID" value="MDA7086002.1"/>
    <property type="molecule type" value="Genomic_DNA"/>
</dbReference>
<evidence type="ECO:0000313" key="19">
    <source>
        <dbReference type="Proteomes" id="UP001212042"/>
    </source>
</evidence>
<dbReference type="NCBIfam" id="TIGR01195">
    <property type="entry name" value="oadG_fam"/>
    <property type="match status" value="1"/>
</dbReference>
<sequence>MTSSQLLLEGVDLMLMGMGSVFFFLALLILCIRLMARVLLRFAPAQHVREPSAPSPVKLASQEPGPDIVAAIQLALHQHRVRRG</sequence>
<dbReference type="EC" id="7.2.4.2" evidence="16"/>